<feature type="domain" description="SLH" evidence="2">
    <location>
        <begin position="508"/>
        <end position="569"/>
    </location>
</feature>
<dbReference type="PANTHER" id="PTHR43308:SF5">
    <property type="entry name" value="S-LAYER PROTEIN _ PEPTIDOGLYCAN ENDO-BETA-N-ACETYLGLUCOSAMINIDASE"/>
    <property type="match status" value="1"/>
</dbReference>
<reference evidence="3 4" key="1">
    <citation type="submission" date="2023-05" db="EMBL/GenBank/DDBJ databases">
        <title>Draft genome of Paenibacillus sp. CCS26.</title>
        <authorList>
            <person name="Akita H."/>
            <person name="Shinto Y."/>
            <person name="Kimura Z."/>
        </authorList>
    </citation>
    <scope>NUCLEOTIDE SEQUENCE [LARGE SCALE GENOMIC DNA]</scope>
    <source>
        <strain evidence="3 4">CCS26</strain>
    </source>
</reference>
<evidence type="ECO:0000256" key="1">
    <source>
        <dbReference type="SAM" id="SignalP"/>
    </source>
</evidence>
<name>A0ABQ6NFI0_9BACL</name>
<sequence>MLNFLDKQKKWTSMLLIVLLAVGLLSGIGIPTAQAAGNAEHGLTNLTVKDQDNHEYLLTPEFDSWQWNYDLVVDTSVTQLTFEATPLLEGAVITYSGAISQTGGSATLATPDSKTYIVHVHVDQGDQSASYQIIVKRTDPKDASLKRLGVYDNTNDLDKSPVVIPGEKNYSVEVESNTKQLWMSIFPTDENAQLTITGGVQDPDEPIKVFYGIPDKTTVFTIKVISPDGTVTETYTLTVTKKDAPVVTPPVGGGGGGGAVESSSPLEEALNNATSSTITVKVSGTSFTVSPAELAKLLAQKKVETIVFESQTGSYSFNPGQYDWSKLAGILGLTLTDLQLKLEVATDQTAADSADKAGLDVLGSANFTLKAVKKDGQEIVLNDLGHYIKHTVKLGSQPAAGHAAVVRVDKDANGKIVYTPVPFTVNGTEVSVMSRTDGTFLIVQTDKSFDDTATHWAKKEVDALASLLIIDGVGNGAFDPNRSVTRAEFTALVVRLFGLATPAAAGNGKFGDVQTSDWFASAVAAATGAGLINGYENGEFKPDQTISRDEMAVILARGLAFAGYKGDAAGAEAFGDQSDIPAWAAEATSQLAGLGIVNGKPGNAFDPEGEATRAESAVMMFRMLSILTFTK</sequence>
<feature type="signal peptide" evidence="1">
    <location>
        <begin position="1"/>
        <end position="35"/>
    </location>
</feature>
<organism evidence="3 4">
    <name type="scientific">Paenibacillus glycanilyticus</name>
    <dbReference type="NCBI Taxonomy" id="126569"/>
    <lineage>
        <taxon>Bacteria</taxon>
        <taxon>Bacillati</taxon>
        <taxon>Bacillota</taxon>
        <taxon>Bacilli</taxon>
        <taxon>Bacillales</taxon>
        <taxon>Paenibacillaceae</taxon>
        <taxon>Paenibacillus</taxon>
    </lineage>
</organism>
<proteinExistence type="predicted"/>
<feature type="chain" id="PRO_5046932790" description="SLH domain-containing protein" evidence="1">
    <location>
        <begin position="36"/>
        <end position="631"/>
    </location>
</feature>
<protein>
    <recommendedName>
        <fullName evidence="2">SLH domain-containing protein</fullName>
    </recommendedName>
</protein>
<evidence type="ECO:0000313" key="4">
    <source>
        <dbReference type="Proteomes" id="UP001285921"/>
    </source>
</evidence>
<feature type="domain" description="SLH" evidence="2">
    <location>
        <begin position="444"/>
        <end position="507"/>
    </location>
</feature>
<keyword evidence="4" id="KW-1185">Reference proteome</keyword>
<dbReference type="PANTHER" id="PTHR43308">
    <property type="entry name" value="OUTER MEMBRANE PROTEIN ALPHA-RELATED"/>
    <property type="match status" value="1"/>
</dbReference>
<dbReference type="InterPro" id="IPR051465">
    <property type="entry name" value="Cell_Envelope_Struct_Comp"/>
</dbReference>
<dbReference type="Pfam" id="PF00395">
    <property type="entry name" value="SLH"/>
    <property type="match status" value="3"/>
</dbReference>
<evidence type="ECO:0000313" key="3">
    <source>
        <dbReference type="EMBL" id="GMK43871.1"/>
    </source>
</evidence>
<dbReference type="InterPro" id="IPR025883">
    <property type="entry name" value="Cadherin-like_domain"/>
</dbReference>
<feature type="domain" description="SLH" evidence="2">
    <location>
        <begin position="571"/>
        <end position="631"/>
    </location>
</feature>
<accession>A0ABQ6NFI0</accession>
<dbReference type="InterPro" id="IPR001119">
    <property type="entry name" value="SLH_dom"/>
</dbReference>
<dbReference type="PROSITE" id="PS51272">
    <property type="entry name" value="SLH"/>
    <property type="match status" value="3"/>
</dbReference>
<dbReference type="EMBL" id="BTCL01000003">
    <property type="protein sequence ID" value="GMK43871.1"/>
    <property type="molecule type" value="Genomic_DNA"/>
</dbReference>
<keyword evidence="1" id="KW-0732">Signal</keyword>
<comment type="caution">
    <text evidence="3">The sequence shown here is derived from an EMBL/GenBank/DDBJ whole genome shotgun (WGS) entry which is preliminary data.</text>
</comment>
<evidence type="ECO:0000259" key="2">
    <source>
        <dbReference type="PROSITE" id="PS51272"/>
    </source>
</evidence>
<dbReference type="Pfam" id="PF12733">
    <property type="entry name" value="Cadherin-like"/>
    <property type="match status" value="2"/>
</dbReference>
<dbReference type="RefSeq" id="WP_317979017.1">
    <property type="nucleotide sequence ID" value="NZ_BTCL01000003.1"/>
</dbReference>
<dbReference type="Proteomes" id="UP001285921">
    <property type="component" value="Unassembled WGS sequence"/>
</dbReference>
<gene>
    <name evidence="3" type="ORF">PghCCS26_09980</name>
</gene>